<dbReference type="RefSeq" id="XP_019041112.1">
    <property type="nucleotide sequence ID" value="XM_019186075.1"/>
</dbReference>
<protein>
    <recommendedName>
        <fullName evidence="2">Cyclin</fullName>
    </recommendedName>
</protein>
<reference evidence="4 5" key="1">
    <citation type="journal article" date="2016" name="Proc. Natl. Acad. Sci. U.S.A.">
        <title>Comparative genomics of biotechnologically important yeasts.</title>
        <authorList>
            <person name="Riley R."/>
            <person name="Haridas S."/>
            <person name="Wolfe K.H."/>
            <person name="Lopes M.R."/>
            <person name="Hittinger C.T."/>
            <person name="Goeker M."/>
            <person name="Salamov A.A."/>
            <person name="Wisecaver J.H."/>
            <person name="Long T.M."/>
            <person name="Calvey C.H."/>
            <person name="Aerts A.L."/>
            <person name="Barry K.W."/>
            <person name="Choi C."/>
            <person name="Clum A."/>
            <person name="Coughlan A.Y."/>
            <person name="Deshpande S."/>
            <person name="Douglass A.P."/>
            <person name="Hanson S.J."/>
            <person name="Klenk H.-P."/>
            <person name="LaButti K.M."/>
            <person name="Lapidus A."/>
            <person name="Lindquist E.A."/>
            <person name="Lipzen A.M."/>
            <person name="Meier-Kolthoff J.P."/>
            <person name="Ohm R.A."/>
            <person name="Otillar R.P."/>
            <person name="Pangilinan J.L."/>
            <person name="Peng Y."/>
            <person name="Rokas A."/>
            <person name="Rosa C.A."/>
            <person name="Scheuner C."/>
            <person name="Sibirny A.A."/>
            <person name="Slot J.C."/>
            <person name="Stielow J.B."/>
            <person name="Sun H."/>
            <person name="Kurtzman C.P."/>
            <person name="Blackwell M."/>
            <person name="Grigoriev I.V."/>
            <person name="Jeffries T.W."/>
        </authorList>
    </citation>
    <scope>NUCLEOTIDE SEQUENCE [LARGE SCALE GENOMIC DNA]</scope>
    <source>
        <strain evidence="5">ATCC 58044 / CBS 1984 / NCYC 433 / NRRL Y-366-8</strain>
    </source>
</reference>
<dbReference type="Pfam" id="PF08613">
    <property type="entry name" value="Cyclin"/>
    <property type="match status" value="1"/>
</dbReference>
<dbReference type="PANTHER" id="PTHR15615:SF94">
    <property type="entry name" value="PHO85 CYCLIN-6-RELATED"/>
    <property type="match status" value="1"/>
</dbReference>
<dbReference type="GO" id="GO:0016538">
    <property type="term" value="F:cyclin-dependent protein serine/threonine kinase regulator activity"/>
    <property type="evidence" value="ECO:0007669"/>
    <property type="project" value="TreeGrafter"/>
</dbReference>
<evidence type="ECO:0000313" key="4">
    <source>
        <dbReference type="EMBL" id="ODQ61905.1"/>
    </source>
</evidence>
<dbReference type="PIRSF" id="PIRSF027110">
    <property type="entry name" value="PREG"/>
    <property type="match status" value="1"/>
</dbReference>
<name>A0A1E3P919_WICAA</name>
<evidence type="ECO:0000256" key="1">
    <source>
        <dbReference type="ARBA" id="ARBA00023127"/>
    </source>
</evidence>
<keyword evidence="5" id="KW-1185">Reference proteome</keyword>
<dbReference type="GO" id="GO:0000307">
    <property type="term" value="C:cyclin-dependent protein kinase holoenzyme complex"/>
    <property type="evidence" value="ECO:0007669"/>
    <property type="project" value="UniProtKB-ARBA"/>
</dbReference>
<dbReference type="STRING" id="683960.A0A1E3P919"/>
<dbReference type="OrthoDB" id="1060854at2759"/>
<dbReference type="GO" id="GO:0051301">
    <property type="term" value="P:cell division"/>
    <property type="evidence" value="ECO:0007669"/>
    <property type="project" value="UniProtKB-UniRule"/>
</dbReference>
<feature type="region of interest" description="Disordered" evidence="3">
    <location>
        <begin position="121"/>
        <end position="141"/>
    </location>
</feature>
<sequence length="243" mass="27830">MFSSSLSESEPPTYLPINNENHLDIVNHPVDDLLLMLSALLQKIVEANDNLHPHHYHQASQLHNSHKFTANVLAFHGRNVPAISLHAYLTRILKYCPVTNEVFLTLLVYFDRIAKRANAGDFDQNKQQQQGEGNTAGTSNAGSDDQQLFVMDSYNIHRLIIAGVTVASKFFSDIFYKNSRYAKVGGLPLDELNHLELQFLLLTDFRLMIQIEELQRYADLLLKFWKREQSKSQNDEKMTEGQE</sequence>
<dbReference type="InterPro" id="IPR012389">
    <property type="entry name" value="Cyclin_P/U"/>
</dbReference>
<evidence type="ECO:0000256" key="3">
    <source>
        <dbReference type="SAM" id="MobiDB-lite"/>
    </source>
</evidence>
<dbReference type="CDD" id="cd20558">
    <property type="entry name" value="CYCLIN_ScPCL7-like"/>
    <property type="match status" value="1"/>
</dbReference>
<comment type="similarity">
    <text evidence="2">Belongs to the cyclin family.</text>
</comment>
<evidence type="ECO:0000313" key="5">
    <source>
        <dbReference type="Proteomes" id="UP000094112"/>
    </source>
</evidence>
<gene>
    <name evidence="4" type="ORF">WICANDRAFT_86935</name>
</gene>
<proteinExistence type="inferred from homology"/>
<keyword evidence="1 2" id="KW-0195">Cyclin</keyword>
<evidence type="ECO:0000256" key="2">
    <source>
        <dbReference type="PIRNR" id="PIRNR027110"/>
    </source>
</evidence>
<dbReference type="Gene3D" id="1.10.472.10">
    <property type="entry name" value="Cyclin-like"/>
    <property type="match status" value="1"/>
</dbReference>
<dbReference type="EMBL" id="KV454208">
    <property type="protein sequence ID" value="ODQ61905.1"/>
    <property type="molecule type" value="Genomic_DNA"/>
</dbReference>
<accession>A0A1E3P919</accession>
<dbReference type="AlphaFoldDB" id="A0A1E3P919"/>
<dbReference type="GeneID" id="30203321"/>
<dbReference type="GO" id="GO:0019901">
    <property type="term" value="F:protein kinase binding"/>
    <property type="evidence" value="ECO:0007669"/>
    <property type="project" value="UniProtKB-UniRule"/>
</dbReference>
<feature type="compositionally biased region" description="Polar residues" evidence="3">
    <location>
        <begin position="125"/>
        <end position="141"/>
    </location>
</feature>
<organism evidence="4 5">
    <name type="scientific">Wickerhamomyces anomalus (strain ATCC 58044 / CBS 1984 / NCYC 433 / NRRL Y-366-8)</name>
    <name type="common">Yeast</name>
    <name type="synonym">Hansenula anomala</name>
    <dbReference type="NCBI Taxonomy" id="683960"/>
    <lineage>
        <taxon>Eukaryota</taxon>
        <taxon>Fungi</taxon>
        <taxon>Dikarya</taxon>
        <taxon>Ascomycota</taxon>
        <taxon>Saccharomycotina</taxon>
        <taxon>Saccharomycetes</taxon>
        <taxon>Phaffomycetales</taxon>
        <taxon>Wickerhamomycetaceae</taxon>
        <taxon>Wickerhamomyces</taxon>
    </lineage>
</organism>
<dbReference type="GO" id="GO:0005634">
    <property type="term" value="C:nucleus"/>
    <property type="evidence" value="ECO:0007669"/>
    <property type="project" value="TreeGrafter"/>
</dbReference>
<dbReference type="InterPro" id="IPR013922">
    <property type="entry name" value="Cyclin_PHO80-like"/>
</dbReference>
<dbReference type="PANTHER" id="PTHR15615">
    <property type="match status" value="1"/>
</dbReference>
<dbReference type="Proteomes" id="UP000094112">
    <property type="component" value="Unassembled WGS sequence"/>
</dbReference>